<dbReference type="Gene3D" id="3.40.50.620">
    <property type="entry name" value="HUPs"/>
    <property type="match status" value="1"/>
</dbReference>
<feature type="binding site" evidence="8">
    <location>
        <begin position="46"/>
        <end position="52"/>
    </location>
    <ligand>
        <name>ATP</name>
        <dbReference type="ChEBI" id="CHEBI:30616"/>
    </ligand>
</feature>
<dbReference type="InterPro" id="IPR000924">
    <property type="entry name" value="Glu/Gln-tRNA-synth"/>
</dbReference>
<sequence length="569" mass="64636">MPAEPPIPEPKSLHFIEEIVEADLASGKHGGRVLTRFPPEPNGYLHIGHAKSICLNFGLAAKYGGATNLRFDDTNPVKEDVEYVDSIREDVRWLGFGWKGEHYASDYFQFLYDYAEYLVQQGKAYVCDLSEAEIREYRGNFHVPGKASPYRDRAPEENLDLFRRMKAGEFPDGSKVLRAKIDMASGNMNLRDPLMYRIRRAHHHRTGDAWLIYPMYDYAHGVSDAIETITHSICTLEFEDHRPLYDWFLEQDVEGRFFQRPLPRQIEFARLNLTYTVMSKRRLLLLVQEGHVKAWDDPRMPTISGLRRRGYTPESVRAFAERVGVAKRDTVIDVGLLEFAIREDLERKAPRAMAVLRPLRLVIENMAEGEVHWLTLPNHPDDPAFGTRQVPFAREVLIERDDFREEAPKKWFRLAPGAEVRLKGACLVRCTEVVRDAAGEVVELRCTWDPASLGGDAPDGRKVKGTLHWVSAAHAVPAEVRLYDRLFTAEDPMDVPEGGDWRDTLNPDSLEVLAGARVEPSLAEVAPGTRVQFERLGYFCADPDGRPGAPVFNRTVGLKDSWAKLEAKG</sequence>
<dbReference type="InterPro" id="IPR020059">
    <property type="entry name" value="Glu/Gln-tRNA-synth_Ib_codon-bd"/>
</dbReference>
<dbReference type="NCBIfam" id="NF011291">
    <property type="entry name" value="PRK14703.1"/>
    <property type="match status" value="1"/>
</dbReference>
<accession>A0ABQ5Q4A4</accession>
<feature type="short sequence motif" description="'HIGH' region" evidence="8">
    <location>
        <begin position="39"/>
        <end position="49"/>
    </location>
</feature>
<evidence type="ECO:0000256" key="7">
    <source>
        <dbReference type="ARBA" id="ARBA00048270"/>
    </source>
</evidence>
<feature type="domain" description="Glutamyl/glutaminyl-tRNA synthetase class Ib catalytic" evidence="10">
    <location>
        <begin position="33"/>
        <end position="346"/>
    </location>
</feature>
<dbReference type="SUPFAM" id="SSF50715">
    <property type="entry name" value="Ribosomal protein L25-like"/>
    <property type="match status" value="1"/>
</dbReference>
<dbReference type="Pfam" id="PF03950">
    <property type="entry name" value="tRNA-synt_1c_C"/>
    <property type="match status" value="1"/>
</dbReference>
<feature type="short sequence motif" description="'KMSKS' region" evidence="8">
    <location>
        <begin position="277"/>
        <end position="281"/>
    </location>
</feature>
<comment type="caution">
    <text evidence="8">Lacks conserved residue(s) required for the propagation of feature annotation.</text>
</comment>
<feature type="binding site" evidence="8">
    <location>
        <begin position="278"/>
        <end position="280"/>
    </location>
    <ligand>
        <name>ATP</name>
        <dbReference type="ChEBI" id="CHEBI:30616"/>
    </ligand>
</feature>
<comment type="similarity">
    <text evidence="8 9">Belongs to the class-I aminoacyl-tRNA synthetase family.</text>
</comment>
<evidence type="ECO:0000259" key="10">
    <source>
        <dbReference type="Pfam" id="PF00749"/>
    </source>
</evidence>
<dbReference type="Pfam" id="PF20974">
    <property type="entry name" value="tRNA-synt_1c_C2"/>
    <property type="match status" value="1"/>
</dbReference>
<evidence type="ECO:0000313" key="13">
    <source>
        <dbReference type="EMBL" id="GLH69437.1"/>
    </source>
</evidence>
<dbReference type="NCBIfam" id="TIGR00440">
    <property type="entry name" value="glnS"/>
    <property type="match status" value="1"/>
</dbReference>
<dbReference type="GO" id="GO:0016874">
    <property type="term" value="F:ligase activity"/>
    <property type="evidence" value="ECO:0007669"/>
    <property type="project" value="UniProtKB-KW"/>
</dbReference>
<proteinExistence type="inferred from homology"/>
<evidence type="ECO:0000256" key="3">
    <source>
        <dbReference type="ARBA" id="ARBA00022741"/>
    </source>
</evidence>
<evidence type="ECO:0000256" key="4">
    <source>
        <dbReference type="ARBA" id="ARBA00022840"/>
    </source>
</evidence>
<reference evidence="13 14" key="1">
    <citation type="journal article" date="2023" name="Antonie Van Leeuwenhoek">
        <title>Mesoterricola silvestris gen. nov., sp. nov., Mesoterricola sediminis sp. nov., Geothrix oryzae sp. nov., Geothrix edaphica sp. nov., Geothrix rubra sp. nov., and Geothrix limicola sp. nov., six novel members of Acidobacteriota isolated from soils.</title>
        <authorList>
            <person name="Itoh H."/>
            <person name="Sugisawa Y."/>
            <person name="Mise K."/>
            <person name="Xu Z."/>
            <person name="Kuniyasu M."/>
            <person name="Ushijima N."/>
            <person name="Kawano K."/>
            <person name="Kobayashi E."/>
            <person name="Shiratori Y."/>
            <person name="Masuda Y."/>
            <person name="Senoo K."/>
        </authorList>
    </citation>
    <scope>NUCLEOTIDE SEQUENCE [LARGE SCALE GENOMIC DNA]</scope>
    <source>
        <strain evidence="13 14">Red803</strain>
    </source>
</reference>
<comment type="subunit">
    <text evidence="8">Monomer.</text>
</comment>
<dbReference type="InterPro" id="IPR011035">
    <property type="entry name" value="Ribosomal_bL25/Gln-tRNA_synth"/>
</dbReference>
<evidence type="ECO:0000259" key="11">
    <source>
        <dbReference type="Pfam" id="PF03950"/>
    </source>
</evidence>
<comment type="subcellular location">
    <subcellularLocation>
        <location evidence="8">Cytoplasm</location>
    </subcellularLocation>
</comment>
<dbReference type="InterPro" id="IPR050132">
    <property type="entry name" value="Gln/Glu-tRNA_Ligase"/>
</dbReference>
<keyword evidence="2 8" id="KW-0436">Ligase</keyword>
<dbReference type="Gene3D" id="2.40.240.10">
    <property type="entry name" value="Ribosomal Protein L25, Chain P"/>
    <property type="match status" value="2"/>
</dbReference>
<gene>
    <name evidence="8 13" type="primary">glnS</name>
    <name evidence="13" type="ORF">GETHPA_09700</name>
</gene>
<dbReference type="PRINTS" id="PR00987">
    <property type="entry name" value="TRNASYNTHGLU"/>
</dbReference>
<keyword evidence="14" id="KW-1185">Reference proteome</keyword>
<dbReference type="RefSeq" id="WP_285723457.1">
    <property type="nucleotide sequence ID" value="NZ_BSDD01000002.1"/>
</dbReference>
<dbReference type="InterPro" id="IPR022861">
    <property type="entry name" value="Gln_tRNA_ligase_bac"/>
</dbReference>
<dbReference type="SUPFAM" id="SSF52374">
    <property type="entry name" value="Nucleotidylyl transferase"/>
    <property type="match status" value="1"/>
</dbReference>
<dbReference type="EC" id="6.1.1.18" evidence="8"/>
<evidence type="ECO:0000256" key="9">
    <source>
        <dbReference type="RuleBase" id="RU363037"/>
    </source>
</evidence>
<evidence type="ECO:0000256" key="8">
    <source>
        <dbReference type="HAMAP-Rule" id="MF_00126"/>
    </source>
</evidence>
<feature type="binding site" evidence="8">
    <location>
        <position position="235"/>
    </location>
    <ligand>
        <name>ATP</name>
        <dbReference type="ChEBI" id="CHEBI:30616"/>
    </ligand>
</feature>
<dbReference type="Proteomes" id="UP001165089">
    <property type="component" value="Unassembled WGS sequence"/>
</dbReference>
<dbReference type="InterPro" id="IPR049437">
    <property type="entry name" value="tRNA-synt_1c_C2"/>
</dbReference>
<evidence type="ECO:0000256" key="2">
    <source>
        <dbReference type="ARBA" id="ARBA00022598"/>
    </source>
</evidence>
<evidence type="ECO:0000256" key="1">
    <source>
        <dbReference type="ARBA" id="ARBA00022490"/>
    </source>
</evidence>
<name>A0ABQ5Q4A4_9BACT</name>
<evidence type="ECO:0000256" key="6">
    <source>
        <dbReference type="ARBA" id="ARBA00023146"/>
    </source>
</evidence>
<keyword evidence="1 8" id="KW-0963">Cytoplasm</keyword>
<dbReference type="InterPro" id="IPR001412">
    <property type="entry name" value="aa-tRNA-synth_I_CS"/>
</dbReference>
<dbReference type="HAMAP" id="MF_00126">
    <property type="entry name" value="Gln_tRNA_synth"/>
    <property type="match status" value="1"/>
</dbReference>
<dbReference type="InterPro" id="IPR004514">
    <property type="entry name" value="Gln-tRNA-synth"/>
</dbReference>
<feature type="domain" description="Glutamyl/glutaminyl-tRNA synthetase class Ib anti-codon binding" evidence="11">
    <location>
        <begin position="349"/>
        <end position="448"/>
    </location>
</feature>
<dbReference type="InterPro" id="IPR020056">
    <property type="entry name" value="Rbsml_bL25/Gln-tRNA_synth_N"/>
</dbReference>
<dbReference type="InterPro" id="IPR014729">
    <property type="entry name" value="Rossmann-like_a/b/a_fold"/>
</dbReference>
<dbReference type="Pfam" id="PF00749">
    <property type="entry name" value="tRNA-synt_1c"/>
    <property type="match status" value="1"/>
</dbReference>
<comment type="catalytic activity">
    <reaction evidence="7 8">
        <text>tRNA(Gln) + L-glutamine + ATP = L-glutaminyl-tRNA(Gln) + AMP + diphosphate</text>
        <dbReference type="Rhea" id="RHEA:20121"/>
        <dbReference type="Rhea" id="RHEA-COMP:9662"/>
        <dbReference type="Rhea" id="RHEA-COMP:9681"/>
        <dbReference type="ChEBI" id="CHEBI:30616"/>
        <dbReference type="ChEBI" id="CHEBI:33019"/>
        <dbReference type="ChEBI" id="CHEBI:58359"/>
        <dbReference type="ChEBI" id="CHEBI:78442"/>
        <dbReference type="ChEBI" id="CHEBI:78521"/>
        <dbReference type="ChEBI" id="CHEBI:456215"/>
        <dbReference type="EC" id="6.1.1.18"/>
    </reaction>
</comment>
<feature type="binding site" evidence="8">
    <location>
        <position position="216"/>
    </location>
    <ligand>
        <name>L-glutamine</name>
        <dbReference type="ChEBI" id="CHEBI:58359"/>
    </ligand>
</feature>
<protein>
    <recommendedName>
        <fullName evidence="8">Glutamine--tRNA ligase</fullName>
        <ecNumber evidence="8">6.1.1.18</ecNumber>
    </recommendedName>
    <alternativeName>
        <fullName evidence="8">Glutaminyl-tRNA synthetase</fullName>
        <shortName evidence="8">GlnRS</shortName>
    </alternativeName>
</protein>
<feature type="binding site" evidence="8">
    <location>
        <position position="72"/>
    </location>
    <ligand>
        <name>L-glutamine</name>
        <dbReference type="ChEBI" id="CHEBI:58359"/>
    </ligand>
</feature>
<evidence type="ECO:0000259" key="12">
    <source>
        <dbReference type="Pfam" id="PF20974"/>
    </source>
</evidence>
<evidence type="ECO:0000313" key="14">
    <source>
        <dbReference type="Proteomes" id="UP001165089"/>
    </source>
</evidence>
<keyword evidence="5 8" id="KW-0648">Protein biosynthesis</keyword>
<feature type="binding site" evidence="8">
    <location>
        <begin position="270"/>
        <end position="271"/>
    </location>
    <ligand>
        <name>ATP</name>
        <dbReference type="ChEBI" id="CHEBI:30616"/>
    </ligand>
</feature>
<keyword evidence="4 8" id="KW-0067">ATP-binding</keyword>
<dbReference type="PROSITE" id="PS00178">
    <property type="entry name" value="AA_TRNA_LIGASE_I"/>
    <property type="match status" value="1"/>
</dbReference>
<keyword evidence="3 8" id="KW-0547">Nucleotide-binding</keyword>
<dbReference type="InterPro" id="IPR020058">
    <property type="entry name" value="Glu/Gln-tRNA-synth_Ib_cat-dom"/>
</dbReference>
<evidence type="ECO:0000256" key="5">
    <source>
        <dbReference type="ARBA" id="ARBA00022917"/>
    </source>
</evidence>
<organism evidence="13 14">
    <name type="scientific">Geothrix rubra</name>
    <dbReference type="NCBI Taxonomy" id="2927977"/>
    <lineage>
        <taxon>Bacteria</taxon>
        <taxon>Pseudomonadati</taxon>
        <taxon>Acidobacteriota</taxon>
        <taxon>Holophagae</taxon>
        <taxon>Holophagales</taxon>
        <taxon>Holophagaceae</taxon>
        <taxon>Geothrix</taxon>
    </lineage>
</organism>
<dbReference type="PANTHER" id="PTHR43097">
    <property type="entry name" value="GLUTAMINE-TRNA LIGASE"/>
    <property type="match status" value="1"/>
</dbReference>
<feature type="binding site" evidence="8">
    <location>
        <begin position="40"/>
        <end position="42"/>
    </location>
    <ligand>
        <name>ATP</name>
        <dbReference type="ChEBI" id="CHEBI:30616"/>
    </ligand>
</feature>
<comment type="caution">
    <text evidence="13">The sequence shown here is derived from an EMBL/GenBank/DDBJ whole genome shotgun (WGS) entry which is preliminary data.</text>
</comment>
<dbReference type="EMBL" id="BSDD01000002">
    <property type="protein sequence ID" value="GLH69437.1"/>
    <property type="molecule type" value="Genomic_DNA"/>
</dbReference>
<keyword evidence="6 8" id="KW-0030">Aminoacyl-tRNA synthetase</keyword>
<dbReference type="PANTHER" id="PTHR43097:SF5">
    <property type="entry name" value="GLUTAMATE--TRNA LIGASE"/>
    <property type="match status" value="1"/>
</dbReference>
<feature type="domain" description="tRNA synthetases class I (E and Q) anti-codon binding" evidence="12">
    <location>
        <begin position="466"/>
        <end position="542"/>
    </location>
</feature>